<protein>
    <submittedName>
        <fullName evidence="2">Uncharacterized protein</fullName>
    </submittedName>
</protein>
<organism evidence="2 3">
    <name type="scientific">Araneus ventricosus</name>
    <name type="common">Orbweaver spider</name>
    <name type="synonym">Epeira ventricosa</name>
    <dbReference type="NCBI Taxonomy" id="182803"/>
    <lineage>
        <taxon>Eukaryota</taxon>
        <taxon>Metazoa</taxon>
        <taxon>Ecdysozoa</taxon>
        <taxon>Arthropoda</taxon>
        <taxon>Chelicerata</taxon>
        <taxon>Arachnida</taxon>
        <taxon>Araneae</taxon>
        <taxon>Araneomorphae</taxon>
        <taxon>Entelegynae</taxon>
        <taxon>Araneoidea</taxon>
        <taxon>Araneidae</taxon>
        <taxon>Araneus</taxon>
    </lineage>
</organism>
<reference evidence="2 3" key="1">
    <citation type="journal article" date="2019" name="Sci. Rep.">
        <title>Orb-weaving spider Araneus ventricosus genome elucidates the spidroin gene catalogue.</title>
        <authorList>
            <person name="Kono N."/>
            <person name="Nakamura H."/>
            <person name="Ohtoshi R."/>
            <person name="Moran D.A.P."/>
            <person name="Shinohara A."/>
            <person name="Yoshida Y."/>
            <person name="Fujiwara M."/>
            <person name="Mori M."/>
            <person name="Tomita M."/>
            <person name="Arakawa K."/>
        </authorList>
    </citation>
    <scope>NUCLEOTIDE SEQUENCE [LARGE SCALE GENOMIC DNA]</scope>
</reference>
<feature type="transmembrane region" description="Helical" evidence="1">
    <location>
        <begin position="21"/>
        <end position="43"/>
    </location>
</feature>
<evidence type="ECO:0000313" key="2">
    <source>
        <dbReference type="EMBL" id="GBM49127.1"/>
    </source>
</evidence>
<keyword evidence="1" id="KW-0472">Membrane</keyword>
<gene>
    <name evidence="2" type="ORF">AVEN_77068_1</name>
</gene>
<name>A0A4Y2G797_ARAVE</name>
<sequence>MTSPDNKNKYSMDDRRRTRYLMYQGLPCFQALVDILLTEMFVYQEIANQFPPDDAVMLDCSFSKASTDILCTLTAGPQD</sequence>
<evidence type="ECO:0000256" key="1">
    <source>
        <dbReference type="SAM" id="Phobius"/>
    </source>
</evidence>
<proteinExistence type="predicted"/>
<evidence type="ECO:0000313" key="3">
    <source>
        <dbReference type="Proteomes" id="UP000499080"/>
    </source>
</evidence>
<comment type="caution">
    <text evidence="2">The sequence shown here is derived from an EMBL/GenBank/DDBJ whole genome shotgun (WGS) entry which is preliminary data.</text>
</comment>
<keyword evidence="1" id="KW-0812">Transmembrane</keyword>
<dbReference type="EMBL" id="BGPR01001240">
    <property type="protein sequence ID" value="GBM49127.1"/>
    <property type="molecule type" value="Genomic_DNA"/>
</dbReference>
<dbReference type="Proteomes" id="UP000499080">
    <property type="component" value="Unassembled WGS sequence"/>
</dbReference>
<keyword evidence="3" id="KW-1185">Reference proteome</keyword>
<keyword evidence="1" id="KW-1133">Transmembrane helix</keyword>
<accession>A0A4Y2G797</accession>
<dbReference type="AlphaFoldDB" id="A0A4Y2G797"/>